<dbReference type="InterPro" id="IPR001807">
    <property type="entry name" value="ClC"/>
</dbReference>
<dbReference type="GO" id="GO:0006813">
    <property type="term" value="P:potassium ion transport"/>
    <property type="evidence" value="ECO:0007669"/>
    <property type="project" value="InterPro"/>
</dbReference>
<evidence type="ECO:0000256" key="4">
    <source>
        <dbReference type="ARBA" id="ARBA00022989"/>
    </source>
</evidence>
<dbReference type="AlphaFoldDB" id="A0A3G8YHL8"/>
<dbReference type="GO" id="GO:0034707">
    <property type="term" value="C:chloride channel complex"/>
    <property type="evidence" value="ECO:0007669"/>
    <property type="project" value="UniProtKB-KW"/>
</dbReference>
<keyword evidence="7" id="KW-0869">Chloride channel</keyword>
<evidence type="ECO:0000256" key="5">
    <source>
        <dbReference type="ARBA" id="ARBA00023065"/>
    </source>
</evidence>
<evidence type="ECO:0000259" key="11">
    <source>
        <dbReference type="PROSITE" id="PS51202"/>
    </source>
</evidence>
<feature type="transmembrane region" description="Helical" evidence="10">
    <location>
        <begin position="372"/>
        <end position="397"/>
    </location>
</feature>
<keyword evidence="4 10" id="KW-1133">Transmembrane helix</keyword>
<dbReference type="InterPro" id="IPR050368">
    <property type="entry name" value="ClC-type_chloride_channel"/>
</dbReference>
<dbReference type="SUPFAM" id="SSF81340">
    <property type="entry name" value="Clc chloride channel"/>
    <property type="match status" value="1"/>
</dbReference>
<feature type="transmembrane region" description="Helical" evidence="10">
    <location>
        <begin position="125"/>
        <end position="142"/>
    </location>
</feature>
<keyword evidence="6 10" id="KW-0472">Membrane</keyword>
<dbReference type="InterPro" id="IPR014743">
    <property type="entry name" value="Cl-channel_core"/>
</dbReference>
<dbReference type="KEGG" id="dph:EHF33_01405"/>
<feature type="transmembrane region" description="Helical" evidence="10">
    <location>
        <begin position="72"/>
        <end position="97"/>
    </location>
</feature>
<dbReference type="Gene3D" id="1.10.3080.10">
    <property type="entry name" value="Clc chloride channel"/>
    <property type="match status" value="1"/>
</dbReference>
<proteinExistence type="predicted"/>
<keyword evidence="5" id="KW-0406">Ion transport</keyword>
<dbReference type="Proteomes" id="UP000276417">
    <property type="component" value="Chromosome 1"/>
</dbReference>
<evidence type="ECO:0000256" key="3">
    <source>
        <dbReference type="ARBA" id="ARBA00022692"/>
    </source>
</evidence>
<reference evidence="12 13" key="1">
    <citation type="submission" date="2018-11" db="EMBL/GenBank/DDBJ databases">
        <title>Deinococcus shelandsis sp. nov., isolated from South Shetland Islands soil of Antarctica.</title>
        <authorList>
            <person name="Tian J."/>
        </authorList>
    </citation>
    <scope>NUCLEOTIDE SEQUENCE [LARGE SCALE GENOMIC DNA]</scope>
    <source>
        <strain evidence="12 13">S14-83T</strain>
    </source>
</reference>
<sequence>MGSALRPPLAAPLRRTVRSRIETGRLVLYSVVAGALVGVLGIGLRLLLSLVLDWGAAITGYSPPGTPGEGGLLMAFGEALPYGMLALPVVAVLAAWLTQGSPSDPLSETVSAYHRRGGTRLSTQLRLLGANLLGYGVGLPIGRDSTFTALGGFSARLLSRFGRISVAEDRQLTLASVSAALGLVLHAPLVAAVLLAEVLYRRFEFEFEVLMPCVLASVSAYAVYGLAFGASPLFDVPTLQAPSALQLPLYALIALATTAVAWVGVWLSRLWPQNWLSGWPRLVWAGLFGLATAAAAFYFTPAVLGGGAGWAQLSLSGFLGGEALAGGGWKWVLLALGVRLGFGGGVLPSVATGALIGVGLNATLPTPLDPTVCALVAAGAYLTVTLNIPLAAALLAATWGGDALLPAALISSGIAHLLSGQLGYVEGQLRDRRAAELQVITPTTTILSAAPPQSSEDAFYRVAVPPAWLGARISLLSLPSGAQVVGLERGETILSATPDLKLENGDVLDIVASDAAFGELRELLNLG</sequence>
<dbReference type="OrthoDB" id="57273at2"/>
<evidence type="ECO:0000256" key="9">
    <source>
        <dbReference type="ARBA" id="ARBA00023303"/>
    </source>
</evidence>
<dbReference type="InterPro" id="IPR036721">
    <property type="entry name" value="RCK_C_sf"/>
</dbReference>
<evidence type="ECO:0000256" key="1">
    <source>
        <dbReference type="ARBA" id="ARBA00004141"/>
    </source>
</evidence>
<evidence type="ECO:0000256" key="8">
    <source>
        <dbReference type="ARBA" id="ARBA00023214"/>
    </source>
</evidence>
<dbReference type="CDD" id="cd00400">
    <property type="entry name" value="Voltage_gated_ClC"/>
    <property type="match status" value="1"/>
</dbReference>
<keyword evidence="3 10" id="KW-0812">Transmembrane</keyword>
<evidence type="ECO:0000313" key="12">
    <source>
        <dbReference type="EMBL" id="AZI43707.1"/>
    </source>
</evidence>
<dbReference type="PANTHER" id="PTHR43427">
    <property type="entry name" value="CHLORIDE CHANNEL PROTEIN CLC-E"/>
    <property type="match status" value="1"/>
</dbReference>
<dbReference type="Gene3D" id="3.30.70.1450">
    <property type="entry name" value="Regulator of K+ conductance, C-terminal domain"/>
    <property type="match status" value="1"/>
</dbReference>
<name>A0A3G8YHL8_9DEIO</name>
<gene>
    <name evidence="12" type="ORF">EHF33_01405</name>
</gene>
<feature type="transmembrane region" description="Helical" evidence="10">
    <location>
        <begin position="207"/>
        <end position="227"/>
    </location>
</feature>
<dbReference type="Pfam" id="PF00654">
    <property type="entry name" value="Voltage_CLC"/>
    <property type="match status" value="1"/>
</dbReference>
<protein>
    <submittedName>
        <fullName evidence="12">Cl-channel voltage-gated family protein</fullName>
    </submittedName>
</protein>
<evidence type="ECO:0000256" key="2">
    <source>
        <dbReference type="ARBA" id="ARBA00022448"/>
    </source>
</evidence>
<organism evidence="12 13">
    <name type="scientific">Deinococcus psychrotolerans</name>
    <dbReference type="NCBI Taxonomy" id="2489213"/>
    <lineage>
        <taxon>Bacteria</taxon>
        <taxon>Thermotogati</taxon>
        <taxon>Deinococcota</taxon>
        <taxon>Deinococci</taxon>
        <taxon>Deinococcales</taxon>
        <taxon>Deinococcaceae</taxon>
        <taxon>Deinococcus</taxon>
    </lineage>
</organism>
<feature type="transmembrane region" description="Helical" evidence="10">
    <location>
        <begin position="179"/>
        <end position="200"/>
    </location>
</feature>
<keyword evidence="8" id="KW-0868">Chloride</keyword>
<dbReference type="GO" id="GO:0008324">
    <property type="term" value="F:monoatomic cation transmembrane transporter activity"/>
    <property type="evidence" value="ECO:0007669"/>
    <property type="project" value="InterPro"/>
</dbReference>
<keyword evidence="2" id="KW-0813">Transport</keyword>
<feature type="transmembrane region" description="Helical" evidence="10">
    <location>
        <begin position="282"/>
        <end position="311"/>
    </location>
</feature>
<dbReference type="InterPro" id="IPR006037">
    <property type="entry name" value="RCK_C"/>
</dbReference>
<dbReference type="SUPFAM" id="SSF116726">
    <property type="entry name" value="TrkA C-terminal domain-like"/>
    <property type="match status" value="1"/>
</dbReference>
<evidence type="ECO:0000256" key="10">
    <source>
        <dbReference type="SAM" id="Phobius"/>
    </source>
</evidence>
<evidence type="ECO:0000256" key="7">
    <source>
        <dbReference type="ARBA" id="ARBA00023173"/>
    </source>
</evidence>
<feature type="transmembrane region" description="Helical" evidence="10">
    <location>
        <begin position="331"/>
        <end position="360"/>
    </location>
</feature>
<feature type="domain" description="RCK C-terminal" evidence="11">
    <location>
        <begin position="447"/>
        <end position="526"/>
    </location>
</feature>
<feature type="transmembrane region" description="Helical" evidence="10">
    <location>
        <begin position="403"/>
        <end position="425"/>
    </location>
</feature>
<evidence type="ECO:0000256" key="6">
    <source>
        <dbReference type="ARBA" id="ARBA00023136"/>
    </source>
</evidence>
<accession>A0A3G8YHL8</accession>
<dbReference type="GO" id="GO:0005254">
    <property type="term" value="F:chloride channel activity"/>
    <property type="evidence" value="ECO:0007669"/>
    <property type="project" value="UniProtKB-KW"/>
</dbReference>
<keyword evidence="9" id="KW-0407">Ion channel</keyword>
<feature type="transmembrane region" description="Helical" evidence="10">
    <location>
        <begin position="247"/>
        <end position="270"/>
    </location>
</feature>
<feature type="transmembrane region" description="Helical" evidence="10">
    <location>
        <begin position="26"/>
        <end position="52"/>
    </location>
</feature>
<dbReference type="PROSITE" id="PS51202">
    <property type="entry name" value="RCK_C"/>
    <property type="match status" value="1"/>
</dbReference>
<dbReference type="Pfam" id="PF02080">
    <property type="entry name" value="TrkA_C"/>
    <property type="match status" value="1"/>
</dbReference>
<keyword evidence="13" id="KW-1185">Reference proteome</keyword>
<evidence type="ECO:0000313" key="13">
    <source>
        <dbReference type="Proteomes" id="UP000276417"/>
    </source>
</evidence>
<comment type="subcellular location">
    <subcellularLocation>
        <location evidence="1">Membrane</location>
        <topology evidence="1">Multi-pass membrane protein</topology>
    </subcellularLocation>
</comment>
<dbReference type="PANTHER" id="PTHR43427:SF6">
    <property type="entry name" value="CHLORIDE CHANNEL PROTEIN CLC-E"/>
    <property type="match status" value="1"/>
</dbReference>
<dbReference type="EMBL" id="CP034183">
    <property type="protein sequence ID" value="AZI43707.1"/>
    <property type="molecule type" value="Genomic_DNA"/>
</dbReference>